<dbReference type="EMBL" id="CP042997">
    <property type="protein sequence ID" value="QEH32112.1"/>
    <property type="molecule type" value="Genomic_DNA"/>
</dbReference>
<evidence type="ECO:0000313" key="2">
    <source>
        <dbReference type="Proteomes" id="UP000324233"/>
    </source>
</evidence>
<accession>A0A5B9VV55</accession>
<keyword evidence="2" id="KW-1185">Reference proteome</keyword>
<reference evidence="1 2" key="1">
    <citation type="submission" date="2019-08" db="EMBL/GenBank/DDBJ databases">
        <title>Deep-cultivation of Planctomycetes and their phenomic and genomic characterization uncovers novel biology.</title>
        <authorList>
            <person name="Wiegand S."/>
            <person name="Jogler M."/>
            <person name="Boedeker C."/>
            <person name="Pinto D."/>
            <person name="Vollmers J."/>
            <person name="Rivas-Marin E."/>
            <person name="Kohn T."/>
            <person name="Peeters S.H."/>
            <person name="Heuer A."/>
            <person name="Rast P."/>
            <person name="Oberbeckmann S."/>
            <person name="Bunk B."/>
            <person name="Jeske O."/>
            <person name="Meyerdierks A."/>
            <person name="Storesund J.E."/>
            <person name="Kallscheuer N."/>
            <person name="Luecker S."/>
            <person name="Lage O.M."/>
            <person name="Pohl T."/>
            <person name="Merkel B.J."/>
            <person name="Hornburger P."/>
            <person name="Mueller R.-W."/>
            <person name="Bruemmer F."/>
            <person name="Labrenz M."/>
            <person name="Spormann A.M."/>
            <person name="Op den Camp H."/>
            <person name="Overmann J."/>
            <person name="Amann R."/>
            <person name="Jetten M.S.M."/>
            <person name="Mascher T."/>
            <person name="Medema M.H."/>
            <person name="Devos D.P."/>
            <person name="Kaster A.-K."/>
            <person name="Ovreas L."/>
            <person name="Rohde M."/>
            <person name="Galperin M.Y."/>
            <person name="Jogler C."/>
        </authorList>
    </citation>
    <scope>NUCLEOTIDE SEQUENCE [LARGE SCALE GENOMIC DNA]</scope>
    <source>
        <strain evidence="1 2">OJF2</strain>
    </source>
</reference>
<evidence type="ECO:0000313" key="1">
    <source>
        <dbReference type="EMBL" id="QEH32112.1"/>
    </source>
</evidence>
<dbReference type="RefSeq" id="WP_148591058.1">
    <property type="nucleotide sequence ID" value="NZ_CP042997.1"/>
</dbReference>
<protein>
    <submittedName>
        <fullName evidence="1">Uncharacterized protein</fullName>
    </submittedName>
</protein>
<sequence length="484" mass="52262">MTTIRDRDRVTFRFETDGLFTRVAPPLPGWVLRGLEFRRRVYRAGGPRGVESSVETHRAWSRDEDGATRIFSGHVPRVRRLLLEEDGHDVVVEDSAERDRHPRDRASRRGVAPATRELLLGLALEPRGQLRATRPGDVSRLIRAVARSFGGKVMVACTTRREVYRLADDLRRSMGEPVLGITKGLATSDVRIQVGTLGSLDTDGAAVVVLAGTRQALHSKMIEELAWIDRPRLHRPRIYGIRVPSDRLSPREELEAEGLLGPFLGEAAVRPAARAPEVLLAGWRGGGLPGIGPGLQWKRRAIWGNEDRNAAVAAIAAALLGGDASLLREHGLSLDDGANRARRRGRRRVAVLVESPEHARRLAALLPGWAVLSGIPGTGPGSHDRGGRDAGPSPWRGLIVTLVRASDAGLPRVDVVVRADGAAGAPAGGHTRRGILGGGPTIVDLDDRFDAAARDATRSRLHSYAVLGWRVRDGRGASPGAADE</sequence>
<organism evidence="1 2">
    <name type="scientific">Aquisphaera giovannonii</name>
    <dbReference type="NCBI Taxonomy" id="406548"/>
    <lineage>
        <taxon>Bacteria</taxon>
        <taxon>Pseudomonadati</taxon>
        <taxon>Planctomycetota</taxon>
        <taxon>Planctomycetia</taxon>
        <taxon>Isosphaerales</taxon>
        <taxon>Isosphaeraceae</taxon>
        <taxon>Aquisphaera</taxon>
    </lineage>
</organism>
<dbReference type="KEGG" id="agv:OJF2_05810"/>
<gene>
    <name evidence="1" type="ORF">OJF2_05810</name>
</gene>
<dbReference type="AlphaFoldDB" id="A0A5B9VV55"/>
<dbReference type="Proteomes" id="UP000324233">
    <property type="component" value="Chromosome"/>
</dbReference>
<proteinExistence type="predicted"/>
<name>A0A5B9VV55_9BACT</name>